<evidence type="ECO:0000256" key="5">
    <source>
        <dbReference type="SAM" id="SignalP"/>
    </source>
</evidence>
<accession>A0A370KIQ6</accession>
<evidence type="ECO:0000256" key="2">
    <source>
        <dbReference type="ARBA" id="ARBA00005695"/>
    </source>
</evidence>
<dbReference type="Pfam" id="PF00496">
    <property type="entry name" value="SBP_bac_5"/>
    <property type="match status" value="1"/>
</dbReference>
<keyword evidence="4 5" id="KW-0732">Signal</keyword>
<dbReference type="CDD" id="cd08512">
    <property type="entry name" value="PBP2_NikA_DppA_OppA_like_7"/>
    <property type="match status" value="1"/>
</dbReference>
<dbReference type="Proteomes" id="UP000254939">
    <property type="component" value="Unassembled WGS sequence"/>
</dbReference>
<comment type="caution">
    <text evidence="7">The sequence shown here is derived from an EMBL/GenBank/DDBJ whole genome shotgun (WGS) entry which is preliminary data.</text>
</comment>
<feature type="signal peptide" evidence="5">
    <location>
        <begin position="1"/>
        <end position="24"/>
    </location>
</feature>
<dbReference type="PANTHER" id="PTHR30290:SF10">
    <property type="entry name" value="PERIPLASMIC OLIGOPEPTIDE-BINDING PROTEIN-RELATED"/>
    <property type="match status" value="1"/>
</dbReference>
<name>A0A370KIQ6_9HYPH</name>
<dbReference type="PANTHER" id="PTHR30290">
    <property type="entry name" value="PERIPLASMIC BINDING COMPONENT OF ABC TRANSPORTER"/>
    <property type="match status" value="1"/>
</dbReference>
<dbReference type="OrthoDB" id="9803988at2"/>
<dbReference type="InterPro" id="IPR030678">
    <property type="entry name" value="Peptide/Ni-bd"/>
</dbReference>
<dbReference type="RefSeq" id="WP_114714958.1">
    <property type="nucleotide sequence ID" value="NZ_KZ857266.1"/>
</dbReference>
<keyword evidence="3" id="KW-0813">Transport</keyword>
<comment type="subcellular location">
    <subcellularLocation>
        <location evidence="1">Periplasm</location>
    </subcellularLocation>
</comment>
<evidence type="ECO:0000256" key="3">
    <source>
        <dbReference type="ARBA" id="ARBA00022448"/>
    </source>
</evidence>
<dbReference type="Gene3D" id="3.40.190.10">
    <property type="entry name" value="Periplasmic binding protein-like II"/>
    <property type="match status" value="1"/>
</dbReference>
<dbReference type="InterPro" id="IPR000914">
    <property type="entry name" value="SBP_5_dom"/>
</dbReference>
<dbReference type="AlphaFoldDB" id="A0A370KIQ6"/>
<sequence length="534" mass="58169">MYHLKAMIAAAVIGAASWSAPLHAETPQNMLVVGFSMNNILTLDPAAITGKETVQVLANIYDNLVSLDPANRSEVTPQLAEGWVVSDDKSKITFTLRDGATFASGHPVTSEDVVWSLKRLMSLNLAQASFLKTHGFSADKTDASFTAPDAKTVVITLPKKVDPELIIMTLGIVGPGSIYDSKTVLENEKSGDKGAAWLTTHSAGSGPFVLSEWRSNERVVLDRNDNYWGDKPAMRRIIMRHLAESQSQRLMLEKGDIDIAFSMSAADLKSLESNKDVRIETIGGSGFYYLAVSMKDEKFKNPKVREALRYLIDYEGLDKTVLPYFGKLRDRPIASGIFGAAPNAGYKLDVTKAKTLLAEAGYPDGFSTTLRGISDAPFLNLATALQATLAQAGIRAEVITGSGDQIYGAMRERNFELLVGRGGGGQLPHPDSNLRAIAYNPNNSDEAKLTNFQGWRTSFFDEKLNSMIDAAQVEGDKTIQTKLYGDIQKYYADVVPAIQPFSEVVDTVGVRADIKGLALNPSWSTQLRTVTKGR</sequence>
<dbReference type="GO" id="GO:0043190">
    <property type="term" value="C:ATP-binding cassette (ABC) transporter complex"/>
    <property type="evidence" value="ECO:0007669"/>
    <property type="project" value="InterPro"/>
</dbReference>
<proteinExistence type="inferred from homology"/>
<organism evidence="7 8">
    <name type="scientific">Rhizobium grahamii</name>
    <dbReference type="NCBI Taxonomy" id="1120045"/>
    <lineage>
        <taxon>Bacteria</taxon>
        <taxon>Pseudomonadati</taxon>
        <taxon>Pseudomonadota</taxon>
        <taxon>Alphaproteobacteria</taxon>
        <taxon>Hyphomicrobiales</taxon>
        <taxon>Rhizobiaceae</taxon>
        <taxon>Rhizobium/Agrobacterium group</taxon>
        <taxon>Rhizobium</taxon>
    </lineage>
</organism>
<dbReference type="PIRSF" id="PIRSF002741">
    <property type="entry name" value="MppA"/>
    <property type="match status" value="1"/>
</dbReference>
<protein>
    <submittedName>
        <fullName evidence="7">ABC transporter substrate-binding protein</fullName>
    </submittedName>
</protein>
<feature type="chain" id="PRO_5016810914" evidence="5">
    <location>
        <begin position="25"/>
        <end position="534"/>
    </location>
</feature>
<dbReference type="Gene3D" id="3.90.76.10">
    <property type="entry name" value="Dipeptide-binding Protein, Domain 1"/>
    <property type="match status" value="1"/>
</dbReference>
<gene>
    <name evidence="7" type="ORF">B5K06_25200</name>
</gene>
<evidence type="ECO:0000256" key="1">
    <source>
        <dbReference type="ARBA" id="ARBA00004418"/>
    </source>
</evidence>
<comment type="similarity">
    <text evidence="2">Belongs to the bacterial solute-binding protein 5 family.</text>
</comment>
<dbReference type="SUPFAM" id="SSF53850">
    <property type="entry name" value="Periplasmic binding protein-like II"/>
    <property type="match status" value="1"/>
</dbReference>
<feature type="domain" description="Solute-binding protein family 5" evidence="6">
    <location>
        <begin position="74"/>
        <end position="444"/>
    </location>
</feature>
<dbReference type="GO" id="GO:0015833">
    <property type="term" value="P:peptide transport"/>
    <property type="evidence" value="ECO:0007669"/>
    <property type="project" value="TreeGrafter"/>
</dbReference>
<dbReference type="GO" id="GO:1904680">
    <property type="term" value="F:peptide transmembrane transporter activity"/>
    <property type="evidence" value="ECO:0007669"/>
    <property type="project" value="TreeGrafter"/>
</dbReference>
<dbReference type="GO" id="GO:0030288">
    <property type="term" value="C:outer membrane-bounded periplasmic space"/>
    <property type="evidence" value="ECO:0007669"/>
    <property type="project" value="UniProtKB-ARBA"/>
</dbReference>
<evidence type="ECO:0000313" key="8">
    <source>
        <dbReference type="Proteomes" id="UP000254939"/>
    </source>
</evidence>
<evidence type="ECO:0000256" key="4">
    <source>
        <dbReference type="ARBA" id="ARBA00022729"/>
    </source>
</evidence>
<evidence type="ECO:0000313" key="7">
    <source>
        <dbReference type="EMBL" id="RDJ05741.1"/>
    </source>
</evidence>
<dbReference type="EMBL" id="NAAC01000031">
    <property type="protein sequence ID" value="RDJ05741.1"/>
    <property type="molecule type" value="Genomic_DNA"/>
</dbReference>
<evidence type="ECO:0000259" key="6">
    <source>
        <dbReference type="Pfam" id="PF00496"/>
    </source>
</evidence>
<reference evidence="7 8" key="1">
    <citation type="submission" date="2017-03" db="EMBL/GenBank/DDBJ databases">
        <title>Genome analysis of Rhizobial strains effectives or ineffectives for nitrogen fixation isolated from bean seeds.</title>
        <authorList>
            <person name="Peralta H."/>
            <person name="Aguilar-Vera A."/>
            <person name="Mora Y."/>
            <person name="Vargas-Lagunas C."/>
            <person name="Girard L."/>
            <person name="Mora J."/>
        </authorList>
    </citation>
    <scope>NUCLEOTIDE SEQUENCE [LARGE SCALE GENOMIC DNA]</scope>
    <source>
        <strain evidence="7 8">CCGM3</strain>
    </source>
</reference>
<dbReference type="Gene3D" id="3.10.105.10">
    <property type="entry name" value="Dipeptide-binding Protein, Domain 3"/>
    <property type="match status" value="1"/>
</dbReference>
<dbReference type="InterPro" id="IPR039424">
    <property type="entry name" value="SBP_5"/>
</dbReference>